<reference evidence="8" key="1">
    <citation type="submission" date="2012-12" db="EMBL/GenBank/DDBJ databases">
        <authorList>
            <person name="Hellsten U."/>
            <person name="Grimwood J."/>
            <person name="Chapman J.A."/>
            <person name="Shapiro H."/>
            <person name="Aerts A."/>
            <person name="Otillar R.P."/>
            <person name="Terry A.Y."/>
            <person name="Boore J.L."/>
            <person name="Simakov O."/>
            <person name="Marletaz F."/>
            <person name="Cho S.-J."/>
            <person name="Edsinger-Gonzales E."/>
            <person name="Havlak P."/>
            <person name="Kuo D.-H."/>
            <person name="Larsson T."/>
            <person name="Lv J."/>
            <person name="Arendt D."/>
            <person name="Savage R."/>
            <person name="Osoegawa K."/>
            <person name="de Jong P."/>
            <person name="Lindberg D.R."/>
            <person name="Seaver E.C."/>
            <person name="Weisblat D.A."/>
            <person name="Putnam N.H."/>
            <person name="Grigoriev I.V."/>
            <person name="Rokhsar D.S."/>
        </authorList>
    </citation>
    <scope>NUCLEOTIDE SEQUENCE</scope>
    <source>
        <strain evidence="8">I ESC-2004</strain>
    </source>
</reference>
<keyword evidence="4" id="KW-1133">Transmembrane helix</keyword>
<dbReference type="Pfam" id="PF00084">
    <property type="entry name" value="Sushi"/>
    <property type="match status" value="1"/>
</dbReference>
<gene>
    <name evidence="6" type="ORF">CAPTEDRAFT_193202</name>
</gene>
<evidence type="ECO:0000313" key="6">
    <source>
        <dbReference type="EMBL" id="ELT89423.1"/>
    </source>
</evidence>
<evidence type="ECO:0000256" key="1">
    <source>
        <dbReference type="ARBA" id="ARBA00023157"/>
    </source>
</evidence>
<keyword evidence="1" id="KW-1015">Disulfide bond</keyword>
<dbReference type="Gene3D" id="2.10.70.10">
    <property type="entry name" value="Complement Module, domain 1"/>
    <property type="match status" value="1"/>
</dbReference>
<dbReference type="CDD" id="cd00033">
    <property type="entry name" value="CCP"/>
    <property type="match status" value="1"/>
</dbReference>
<dbReference type="SUPFAM" id="SSF57535">
    <property type="entry name" value="Complement control module/SCR domain"/>
    <property type="match status" value="1"/>
</dbReference>
<comment type="caution">
    <text evidence="2">Lacks conserved residue(s) required for the propagation of feature annotation.</text>
</comment>
<evidence type="ECO:0000259" key="5">
    <source>
        <dbReference type="PROSITE" id="PS50923"/>
    </source>
</evidence>
<dbReference type="EMBL" id="KB311370">
    <property type="protein sequence ID" value="ELT89423.1"/>
    <property type="molecule type" value="Genomic_DNA"/>
</dbReference>
<reference evidence="6 8" key="2">
    <citation type="journal article" date="2013" name="Nature">
        <title>Insights into bilaterian evolution from three spiralian genomes.</title>
        <authorList>
            <person name="Simakov O."/>
            <person name="Marletaz F."/>
            <person name="Cho S.J."/>
            <person name="Edsinger-Gonzales E."/>
            <person name="Havlak P."/>
            <person name="Hellsten U."/>
            <person name="Kuo D.H."/>
            <person name="Larsson T."/>
            <person name="Lv J."/>
            <person name="Arendt D."/>
            <person name="Savage R."/>
            <person name="Osoegawa K."/>
            <person name="de Jong P."/>
            <person name="Grimwood J."/>
            <person name="Chapman J.A."/>
            <person name="Shapiro H."/>
            <person name="Aerts A."/>
            <person name="Otillar R.P."/>
            <person name="Terry A.Y."/>
            <person name="Boore J.L."/>
            <person name="Grigoriev I.V."/>
            <person name="Lindberg D.R."/>
            <person name="Seaver E.C."/>
            <person name="Weisblat D.A."/>
            <person name="Putnam N.H."/>
            <person name="Rokhsar D.S."/>
        </authorList>
    </citation>
    <scope>NUCLEOTIDE SEQUENCE</scope>
    <source>
        <strain evidence="6 8">I ESC-2004</strain>
    </source>
</reference>
<feature type="domain" description="Sushi" evidence="5">
    <location>
        <begin position="117"/>
        <end position="174"/>
    </location>
</feature>
<dbReference type="AlphaFoldDB" id="R7T7L9"/>
<dbReference type="InterPro" id="IPR000436">
    <property type="entry name" value="Sushi_SCR_CCP_dom"/>
</dbReference>
<keyword evidence="4" id="KW-0472">Membrane</keyword>
<dbReference type="PROSITE" id="PS50923">
    <property type="entry name" value="SUSHI"/>
    <property type="match status" value="1"/>
</dbReference>
<keyword evidence="2" id="KW-0768">Sushi</keyword>
<evidence type="ECO:0000256" key="2">
    <source>
        <dbReference type="PROSITE-ProRule" id="PRU00302"/>
    </source>
</evidence>
<protein>
    <recommendedName>
        <fullName evidence="5">Sushi domain-containing protein</fullName>
    </recommendedName>
</protein>
<feature type="transmembrane region" description="Helical" evidence="4">
    <location>
        <begin position="6"/>
        <end position="25"/>
    </location>
</feature>
<reference evidence="7" key="3">
    <citation type="submission" date="2015-06" db="UniProtKB">
        <authorList>
            <consortium name="EnsemblMetazoa"/>
        </authorList>
    </citation>
    <scope>IDENTIFICATION</scope>
</reference>
<proteinExistence type="predicted"/>
<evidence type="ECO:0000256" key="3">
    <source>
        <dbReference type="SAM" id="MobiDB-lite"/>
    </source>
</evidence>
<accession>R7T7L9</accession>
<feature type="transmembrane region" description="Helical" evidence="4">
    <location>
        <begin position="197"/>
        <end position="217"/>
    </location>
</feature>
<evidence type="ECO:0000256" key="4">
    <source>
        <dbReference type="SAM" id="Phobius"/>
    </source>
</evidence>
<name>R7T7L9_CAPTE</name>
<keyword evidence="4" id="KW-0812">Transmembrane</keyword>
<dbReference type="EMBL" id="AMQN01032687">
    <property type="status" value="NOT_ANNOTATED_CDS"/>
    <property type="molecule type" value="Genomic_DNA"/>
</dbReference>
<feature type="region of interest" description="Disordered" evidence="3">
    <location>
        <begin position="64"/>
        <end position="90"/>
    </location>
</feature>
<sequence length="258" mass="28552">MTGIGGLILVFTIFIVVVVCCFYNAEREEKMRVVHVRSVEDWSCDHKPVIMESRSTGMAAVSATAMQTTPVPSPTPDTSTASSSLSEEPAGRMRRLIERVLTATVRRPIRRPNKPRGDCSRPRGVKNGALLTKGPYYNESRAIYTCNNGYSMTGSAQMICKAGSWEGTRPSCSNLNIFKSTTTEDETKGDEWKTIQWILMGLAALIALSLMIAAALVCYFCVYKDCKRSLGSGLIKVAPESHSYSRQSEENLRKFNKK</sequence>
<dbReference type="OrthoDB" id="6094298at2759"/>
<dbReference type="SMART" id="SM00032">
    <property type="entry name" value="CCP"/>
    <property type="match status" value="1"/>
</dbReference>
<dbReference type="InterPro" id="IPR035976">
    <property type="entry name" value="Sushi/SCR/CCP_sf"/>
</dbReference>
<keyword evidence="8" id="KW-1185">Reference proteome</keyword>
<dbReference type="EnsemblMetazoa" id="CapteT193202">
    <property type="protein sequence ID" value="CapteP193202"/>
    <property type="gene ID" value="CapteG193202"/>
</dbReference>
<feature type="compositionally biased region" description="Low complexity" evidence="3">
    <location>
        <begin position="76"/>
        <end position="88"/>
    </location>
</feature>
<dbReference type="HOGENOM" id="CLU_1078675_0_0_1"/>
<evidence type="ECO:0000313" key="7">
    <source>
        <dbReference type="EnsemblMetazoa" id="CapteP193202"/>
    </source>
</evidence>
<evidence type="ECO:0000313" key="8">
    <source>
        <dbReference type="Proteomes" id="UP000014760"/>
    </source>
</evidence>
<organism evidence="6">
    <name type="scientific">Capitella teleta</name>
    <name type="common">Polychaete worm</name>
    <dbReference type="NCBI Taxonomy" id="283909"/>
    <lineage>
        <taxon>Eukaryota</taxon>
        <taxon>Metazoa</taxon>
        <taxon>Spiralia</taxon>
        <taxon>Lophotrochozoa</taxon>
        <taxon>Annelida</taxon>
        <taxon>Polychaeta</taxon>
        <taxon>Sedentaria</taxon>
        <taxon>Scolecida</taxon>
        <taxon>Capitellidae</taxon>
        <taxon>Capitella</taxon>
    </lineage>
</organism>
<dbReference type="Proteomes" id="UP000014760">
    <property type="component" value="Unassembled WGS sequence"/>
</dbReference>